<evidence type="ECO:0000256" key="5">
    <source>
        <dbReference type="PROSITE-ProRule" id="PRU00473"/>
    </source>
</evidence>
<proteinExistence type="predicted"/>
<dbReference type="Gene3D" id="4.10.1080.10">
    <property type="entry name" value="TSP type-3 repeat"/>
    <property type="match status" value="1"/>
</dbReference>
<evidence type="ECO:0000313" key="8">
    <source>
        <dbReference type="Proteomes" id="UP000199592"/>
    </source>
</evidence>
<dbReference type="InterPro" id="IPR003367">
    <property type="entry name" value="Thrombospondin_3-like_rpt"/>
</dbReference>
<dbReference type="PANTHER" id="PTHR30329">
    <property type="entry name" value="STATOR ELEMENT OF FLAGELLAR MOTOR COMPLEX"/>
    <property type="match status" value="1"/>
</dbReference>
<sequence>MKHKMNLLNKLGMCLLFLLLCNKIYSQSYVGFLEDNYSGVHSVISNPANIADSRLKTDINLVGISALYGNDYLGFNLGDAFKNFGDTFDTANTYPSDDNFLALNIDVMGPSVMLSMSEKHSLAVFTRGRGFFNLNEVNGNVLKKEGGFDEDEDFFLEEDNVYGSFSGWAELGVSYARVLYNQEEHFIKGGASLKLLQNIGNVYAYGEDISFDYNSNTREVTTTGYLHHGNTGEVNEEGNFGDAFGSRNGTGIGADLGVVYEWRPEYDNFKKLKGNGTSITNRGVNKYKVKLGLSVTDIGRITDIVGRDRLYDLNTTQSIDNFDGDVLEEALLDNFEMISEKDSKNYALPTALHFNADYSINSKFYVNLNTDFSLTAKNAVNTGGILNQYRLTPRFESTWLAFYSPISIIQEVGFMWGAGLRLGPLYMGSGSVLSSLVGKETKGLDLYAGLKVPIYQNNLKDKDNDGIVNKEDACPDIPGPVENQGCPWPDTDKDGVLDKDDACPDISGPKENKGCPWPDTDNDGILDKDDHCPSEAGLPKFNGCPDTDGDGLADKDDRCPQIPGSLENKGCPDTDGDGLVDLDDLCPNVPGPINNNGCPEVTIEVQKQLNDYAKTILFDTGKATIKTESVSTMVDIIQILNEYPNAKFTVEGHTDSVGSSSSNQRLSEARANSVRDFLINEGVAGNRLIAIGYGEEKPIASNTTKIGRTQNRRVEINLIK</sequence>
<dbReference type="SUPFAM" id="SSF103088">
    <property type="entry name" value="OmpA-like"/>
    <property type="match status" value="1"/>
</dbReference>
<comment type="subcellular location">
    <subcellularLocation>
        <location evidence="1">Cell outer membrane</location>
    </subcellularLocation>
</comment>
<dbReference type="InterPro" id="IPR006665">
    <property type="entry name" value="OmpA-like"/>
</dbReference>
<dbReference type="AlphaFoldDB" id="A0A1H2WKD0"/>
<dbReference type="InterPro" id="IPR028974">
    <property type="entry name" value="TSP_type-3_rpt"/>
</dbReference>
<keyword evidence="4" id="KW-0998">Cell outer membrane</keyword>
<evidence type="ECO:0000256" key="3">
    <source>
        <dbReference type="ARBA" id="ARBA00023136"/>
    </source>
</evidence>
<keyword evidence="8" id="KW-1185">Reference proteome</keyword>
<dbReference type="InterPro" id="IPR006664">
    <property type="entry name" value="OMP_bac"/>
</dbReference>
<name>A0A1H2WKD0_9FLAO</name>
<dbReference type="SUPFAM" id="SSF103647">
    <property type="entry name" value="TSP type-3 repeat"/>
    <property type="match status" value="2"/>
</dbReference>
<dbReference type="PROSITE" id="PS51123">
    <property type="entry name" value="OMPA_2"/>
    <property type="match status" value="1"/>
</dbReference>
<dbReference type="GO" id="GO:0009279">
    <property type="term" value="C:cell outer membrane"/>
    <property type="evidence" value="ECO:0007669"/>
    <property type="project" value="UniProtKB-SubCell"/>
</dbReference>
<evidence type="ECO:0000313" key="7">
    <source>
        <dbReference type="EMBL" id="SDW80459.1"/>
    </source>
</evidence>
<dbReference type="Proteomes" id="UP000199592">
    <property type="component" value="Unassembled WGS sequence"/>
</dbReference>
<dbReference type="GO" id="GO:0005509">
    <property type="term" value="F:calcium ion binding"/>
    <property type="evidence" value="ECO:0007669"/>
    <property type="project" value="InterPro"/>
</dbReference>
<dbReference type="InterPro" id="IPR050330">
    <property type="entry name" value="Bact_OuterMem_StrucFunc"/>
</dbReference>
<dbReference type="RefSeq" id="WP_245668064.1">
    <property type="nucleotide sequence ID" value="NZ_FNKI01000001.1"/>
</dbReference>
<organism evidence="7 8">
    <name type="scientific">Flagellimonas zhangzhouensis</name>
    <dbReference type="NCBI Taxonomy" id="1073328"/>
    <lineage>
        <taxon>Bacteria</taxon>
        <taxon>Pseudomonadati</taxon>
        <taxon>Bacteroidota</taxon>
        <taxon>Flavobacteriia</taxon>
        <taxon>Flavobacteriales</taxon>
        <taxon>Flavobacteriaceae</taxon>
        <taxon>Flagellimonas</taxon>
    </lineage>
</organism>
<dbReference type="GO" id="GO:0007155">
    <property type="term" value="P:cell adhesion"/>
    <property type="evidence" value="ECO:0007669"/>
    <property type="project" value="InterPro"/>
</dbReference>
<dbReference type="PRINTS" id="PR01023">
    <property type="entry name" value="NAFLGMOTY"/>
</dbReference>
<keyword evidence="2" id="KW-0732">Signal</keyword>
<dbReference type="InterPro" id="IPR018247">
    <property type="entry name" value="EF_Hand_1_Ca_BS"/>
</dbReference>
<protein>
    <submittedName>
        <fullName evidence="7">Thrombospondin type 3 repeat-containing protein</fullName>
    </submittedName>
</protein>
<accession>A0A1H2WKD0</accession>
<evidence type="ECO:0000256" key="1">
    <source>
        <dbReference type="ARBA" id="ARBA00004442"/>
    </source>
</evidence>
<evidence type="ECO:0000259" key="6">
    <source>
        <dbReference type="PROSITE" id="PS51123"/>
    </source>
</evidence>
<dbReference type="EMBL" id="FNMY01000003">
    <property type="protein sequence ID" value="SDW80459.1"/>
    <property type="molecule type" value="Genomic_DNA"/>
</dbReference>
<dbReference type="PRINTS" id="PR01021">
    <property type="entry name" value="OMPADOMAIN"/>
</dbReference>
<feature type="domain" description="OmpA-like" evidence="6">
    <location>
        <begin position="605"/>
        <end position="720"/>
    </location>
</feature>
<keyword evidence="3 5" id="KW-0472">Membrane</keyword>
<dbReference type="PROSITE" id="PS00018">
    <property type="entry name" value="EF_HAND_1"/>
    <property type="match status" value="1"/>
</dbReference>
<dbReference type="Pfam" id="PF00691">
    <property type="entry name" value="OmpA"/>
    <property type="match status" value="1"/>
</dbReference>
<dbReference type="CDD" id="cd07185">
    <property type="entry name" value="OmpA_C-like"/>
    <property type="match status" value="1"/>
</dbReference>
<gene>
    <name evidence="7" type="ORF">SAMN04487892_2294</name>
</gene>
<reference evidence="8" key="1">
    <citation type="submission" date="2016-10" db="EMBL/GenBank/DDBJ databases">
        <authorList>
            <person name="Varghese N."/>
            <person name="Submissions S."/>
        </authorList>
    </citation>
    <scope>NUCLEOTIDE SEQUENCE [LARGE SCALE GENOMIC DNA]</scope>
    <source>
        <strain evidence="8">DSM 25030</strain>
    </source>
</reference>
<evidence type="ECO:0000256" key="4">
    <source>
        <dbReference type="ARBA" id="ARBA00023237"/>
    </source>
</evidence>
<evidence type="ECO:0000256" key="2">
    <source>
        <dbReference type="ARBA" id="ARBA00022729"/>
    </source>
</evidence>
<dbReference type="InterPro" id="IPR036737">
    <property type="entry name" value="OmpA-like_sf"/>
</dbReference>
<dbReference type="STRING" id="1073328.SAMN05216294_0916"/>
<dbReference type="PANTHER" id="PTHR30329:SF21">
    <property type="entry name" value="LIPOPROTEIN YIAD-RELATED"/>
    <property type="match status" value="1"/>
</dbReference>
<dbReference type="Pfam" id="PF02412">
    <property type="entry name" value="TSP_3"/>
    <property type="match status" value="2"/>
</dbReference>
<dbReference type="Gene3D" id="3.30.1330.60">
    <property type="entry name" value="OmpA-like domain"/>
    <property type="match status" value="1"/>
</dbReference>